<keyword evidence="2" id="KW-1185">Reference proteome</keyword>
<comment type="caution">
    <text evidence="1">The sequence shown here is derived from an EMBL/GenBank/DDBJ whole genome shotgun (WGS) entry which is preliminary data.</text>
</comment>
<accession>A0AAE1GMH2</accession>
<dbReference type="Proteomes" id="UP001286313">
    <property type="component" value="Unassembled WGS sequence"/>
</dbReference>
<gene>
    <name evidence="1" type="ORF">Pcinc_001825</name>
</gene>
<sequence>REHRDTPGGPEKGVTRLVVTGAAQEVNPTWPLQVVVVVASGLL</sequence>
<feature type="non-terminal residue" evidence="1">
    <location>
        <position position="1"/>
    </location>
</feature>
<reference evidence="1" key="1">
    <citation type="submission" date="2023-10" db="EMBL/GenBank/DDBJ databases">
        <title>Genome assemblies of two species of porcelain crab, Petrolisthes cinctipes and Petrolisthes manimaculis (Anomura: Porcellanidae).</title>
        <authorList>
            <person name="Angst P."/>
        </authorList>
    </citation>
    <scope>NUCLEOTIDE SEQUENCE</scope>
    <source>
        <strain evidence="1">PB745_01</strain>
        <tissue evidence="1">Gill</tissue>
    </source>
</reference>
<dbReference type="AlphaFoldDB" id="A0AAE1GMH2"/>
<proteinExistence type="predicted"/>
<name>A0AAE1GMH2_PETCI</name>
<dbReference type="EMBL" id="JAWQEG010000113">
    <property type="protein sequence ID" value="KAK3894364.1"/>
    <property type="molecule type" value="Genomic_DNA"/>
</dbReference>
<evidence type="ECO:0000313" key="1">
    <source>
        <dbReference type="EMBL" id="KAK3894364.1"/>
    </source>
</evidence>
<evidence type="ECO:0000313" key="2">
    <source>
        <dbReference type="Proteomes" id="UP001286313"/>
    </source>
</evidence>
<protein>
    <submittedName>
        <fullName evidence="1">Uncharacterized protein</fullName>
    </submittedName>
</protein>
<organism evidence="1 2">
    <name type="scientific">Petrolisthes cinctipes</name>
    <name type="common">Flat porcelain crab</name>
    <dbReference type="NCBI Taxonomy" id="88211"/>
    <lineage>
        <taxon>Eukaryota</taxon>
        <taxon>Metazoa</taxon>
        <taxon>Ecdysozoa</taxon>
        <taxon>Arthropoda</taxon>
        <taxon>Crustacea</taxon>
        <taxon>Multicrustacea</taxon>
        <taxon>Malacostraca</taxon>
        <taxon>Eumalacostraca</taxon>
        <taxon>Eucarida</taxon>
        <taxon>Decapoda</taxon>
        <taxon>Pleocyemata</taxon>
        <taxon>Anomura</taxon>
        <taxon>Galatheoidea</taxon>
        <taxon>Porcellanidae</taxon>
        <taxon>Petrolisthes</taxon>
    </lineage>
</organism>